<dbReference type="KEGG" id="nml:Namu_0547"/>
<evidence type="ECO:0000313" key="6">
    <source>
        <dbReference type="EMBL" id="ACV76963.1"/>
    </source>
</evidence>
<dbReference type="AlphaFoldDB" id="C8X794"/>
<comment type="similarity">
    <text evidence="1 4">Belongs to the antibiotic N-acetyltransferase family.</text>
</comment>
<dbReference type="PANTHER" id="PTHR11104:SF0">
    <property type="entry name" value="SPBETA PROPHAGE-DERIVED AMINOGLYCOSIDE N(3')-ACETYLTRANSFERASE-LIKE PROTEIN YOKD"/>
    <property type="match status" value="1"/>
</dbReference>
<dbReference type="eggNOG" id="COG2746">
    <property type="taxonomic scope" value="Bacteria"/>
</dbReference>
<organism evidence="6 7">
    <name type="scientific">Nakamurella multipartita (strain ATCC 700099 / DSM 44233 / CIP 104796 / JCM 9543 / NBRC 105858 / Y-104)</name>
    <name type="common">Microsphaera multipartita</name>
    <dbReference type="NCBI Taxonomy" id="479431"/>
    <lineage>
        <taxon>Bacteria</taxon>
        <taxon>Bacillati</taxon>
        <taxon>Actinomycetota</taxon>
        <taxon>Actinomycetes</taxon>
        <taxon>Nakamurellales</taxon>
        <taxon>Nakamurellaceae</taxon>
        <taxon>Nakamurella</taxon>
    </lineage>
</organism>
<protein>
    <recommendedName>
        <fullName evidence="4">Aminoglycoside N(3)-acetyltransferase</fullName>
        <ecNumber evidence="4">2.3.1.-</ecNumber>
    </recommendedName>
</protein>
<dbReference type="InParanoid" id="C8X794"/>
<evidence type="ECO:0000256" key="5">
    <source>
        <dbReference type="SAM" id="MobiDB-lite"/>
    </source>
</evidence>
<reference evidence="7" key="1">
    <citation type="submission" date="2009-09" db="EMBL/GenBank/DDBJ databases">
        <title>The complete genome of Nakamurella multipartita DSM 44233.</title>
        <authorList>
            <consortium name="US DOE Joint Genome Institute (JGI-PGF)"/>
            <person name="Lucas S."/>
            <person name="Copeland A."/>
            <person name="Lapidus A."/>
            <person name="Glavina del Rio T."/>
            <person name="Dalin E."/>
            <person name="Tice H."/>
            <person name="Bruce D."/>
            <person name="Goodwin L."/>
            <person name="Pitluck S."/>
            <person name="Kyrpides N."/>
            <person name="Mavromatis K."/>
            <person name="Ivanova N."/>
            <person name="Ovchinnikova G."/>
            <person name="Sims D."/>
            <person name="Meincke L."/>
            <person name="Brettin T."/>
            <person name="Detter J.C."/>
            <person name="Han C."/>
            <person name="Larimer F."/>
            <person name="Land M."/>
            <person name="Hauser L."/>
            <person name="Markowitz V."/>
            <person name="Cheng J.-F."/>
            <person name="Hugenholtz P."/>
            <person name="Woyke T."/>
            <person name="Wu D."/>
            <person name="Klenk H.-P."/>
            <person name="Eisen J.A."/>
        </authorList>
    </citation>
    <scope>NUCLEOTIDE SEQUENCE [LARGE SCALE GENOMIC DNA]</scope>
    <source>
        <strain evidence="7">ATCC 700099 / DSM 44233 / CIP 104796 / JCM 9543 / NBRC 105858 / Y-104</strain>
    </source>
</reference>
<dbReference type="STRING" id="479431.Namu_0547"/>
<keyword evidence="4" id="KW-0046">Antibiotic resistance</keyword>
<dbReference type="Pfam" id="PF02522">
    <property type="entry name" value="Antibiotic_NAT"/>
    <property type="match status" value="1"/>
</dbReference>
<reference evidence="6 7" key="2">
    <citation type="journal article" date="2010" name="Stand. Genomic Sci.">
        <title>Complete genome sequence of Nakamurella multipartita type strain (Y-104).</title>
        <authorList>
            <person name="Tice H."/>
            <person name="Mayilraj S."/>
            <person name="Sims D."/>
            <person name="Lapidus A."/>
            <person name="Nolan M."/>
            <person name="Lucas S."/>
            <person name="Glavina Del Rio T."/>
            <person name="Copeland A."/>
            <person name="Cheng J.F."/>
            <person name="Meincke L."/>
            <person name="Bruce D."/>
            <person name="Goodwin L."/>
            <person name="Pitluck S."/>
            <person name="Ivanova N."/>
            <person name="Mavromatis K."/>
            <person name="Ovchinnikova G."/>
            <person name="Pati A."/>
            <person name="Chen A."/>
            <person name="Palaniappan K."/>
            <person name="Land M."/>
            <person name="Hauser L."/>
            <person name="Chang Y.J."/>
            <person name="Jeffries C.D."/>
            <person name="Detter J.C."/>
            <person name="Brettin T."/>
            <person name="Rohde M."/>
            <person name="Goker M."/>
            <person name="Bristow J."/>
            <person name="Eisen J.A."/>
            <person name="Markowitz V."/>
            <person name="Hugenholtz P."/>
            <person name="Kyrpides N.C."/>
            <person name="Klenk H.P."/>
            <person name="Chen F."/>
        </authorList>
    </citation>
    <scope>NUCLEOTIDE SEQUENCE [LARGE SCALE GENOMIC DNA]</scope>
    <source>
        <strain evidence="7">ATCC 700099 / DSM 44233 / CIP 104796 / JCM 9543 / NBRC 105858 / Y-104</strain>
    </source>
</reference>
<evidence type="ECO:0000256" key="1">
    <source>
        <dbReference type="ARBA" id="ARBA00006383"/>
    </source>
</evidence>
<dbReference type="Proteomes" id="UP000002218">
    <property type="component" value="Chromosome"/>
</dbReference>
<keyword evidence="7" id="KW-1185">Reference proteome</keyword>
<name>C8X794_NAKMY</name>
<dbReference type="PANTHER" id="PTHR11104">
    <property type="entry name" value="AMINOGLYCOSIDE N3-ACETYLTRANSFERASE"/>
    <property type="match status" value="1"/>
</dbReference>
<keyword evidence="2 4" id="KW-0808">Transferase</keyword>
<evidence type="ECO:0000256" key="4">
    <source>
        <dbReference type="RuleBase" id="RU365031"/>
    </source>
</evidence>
<dbReference type="InterPro" id="IPR028345">
    <property type="entry name" value="Antibiotic_NAT-like"/>
</dbReference>
<evidence type="ECO:0000313" key="7">
    <source>
        <dbReference type="Proteomes" id="UP000002218"/>
    </source>
</evidence>
<evidence type="ECO:0000256" key="2">
    <source>
        <dbReference type="ARBA" id="ARBA00022679"/>
    </source>
</evidence>
<dbReference type="HOGENOM" id="CLU_060091_1_0_11"/>
<dbReference type="GO" id="GO:0046677">
    <property type="term" value="P:response to antibiotic"/>
    <property type="evidence" value="ECO:0007669"/>
    <property type="project" value="UniProtKB-KW"/>
</dbReference>
<dbReference type="InterPro" id="IPR003679">
    <property type="entry name" value="Amioglycoside_AcTrfase"/>
</dbReference>
<gene>
    <name evidence="6" type="ordered locus">Namu_0547</name>
</gene>
<feature type="region of interest" description="Disordered" evidence="5">
    <location>
        <begin position="171"/>
        <end position="190"/>
    </location>
</feature>
<dbReference type="SUPFAM" id="SSF110710">
    <property type="entry name" value="TTHA0583/YokD-like"/>
    <property type="match status" value="1"/>
</dbReference>
<dbReference type="EMBL" id="CP001737">
    <property type="protein sequence ID" value="ACV76963.1"/>
    <property type="molecule type" value="Genomic_DNA"/>
</dbReference>
<accession>C8X794</accession>
<dbReference type="OrthoDB" id="7330654at2"/>
<keyword evidence="3 4" id="KW-0012">Acyltransferase</keyword>
<dbReference type="RefSeq" id="WP_015745880.1">
    <property type="nucleotide sequence ID" value="NC_013235.1"/>
</dbReference>
<dbReference type="GO" id="GO:0046353">
    <property type="term" value="F:aminoglycoside 3-N-acetyltransferase activity"/>
    <property type="evidence" value="ECO:0007669"/>
    <property type="project" value="UniProtKB-EC"/>
</dbReference>
<proteinExistence type="inferred from homology"/>
<comment type="catalytic activity">
    <reaction evidence="4">
        <text>a 2-deoxystreptamine antibiotic + acetyl-CoA = an N(3)-acetyl-2-deoxystreptamine antibiotic + CoA + H(+)</text>
        <dbReference type="Rhea" id="RHEA:12665"/>
        <dbReference type="ChEBI" id="CHEBI:15378"/>
        <dbReference type="ChEBI" id="CHEBI:57287"/>
        <dbReference type="ChEBI" id="CHEBI:57288"/>
        <dbReference type="ChEBI" id="CHEBI:57921"/>
        <dbReference type="ChEBI" id="CHEBI:77452"/>
        <dbReference type="EC" id="2.3.1.81"/>
    </reaction>
</comment>
<evidence type="ECO:0000256" key="3">
    <source>
        <dbReference type="ARBA" id="ARBA00023315"/>
    </source>
</evidence>
<sequence>MALVTVEQLVGDLGALGIARSSVVLAHTSLSRLGRVVGGEQAVIAALLQAIGPAGTLVMPSQSWQLCDPGYLDDPDVPPEVWPLVRDHLPAYDPAGTPTRTMGAVAELFRTLPGAVRSHHPHRSFAALGPHAAEIVAVHDLDCPNGERSPLKTMYDLDSWTLLLGVGGRPEVLRPGRAARRSRSPAPHLG</sequence>
<dbReference type="EC" id="2.3.1.-" evidence="4"/>